<dbReference type="InterPro" id="IPR029636">
    <property type="entry name" value="Csf1"/>
</dbReference>
<dbReference type="EMBL" id="KZ989214">
    <property type="protein sequence ID" value="RKP27397.1"/>
    <property type="molecule type" value="Genomic_DNA"/>
</dbReference>
<evidence type="ECO:0000313" key="2">
    <source>
        <dbReference type="EMBL" id="RKP27397.1"/>
    </source>
</evidence>
<reference evidence="3" key="1">
    <citation type="journal article" date="2018" name="Nat. Microbiol.">
        <title>Leveraging single-cell genomics to expand the fungal tree of life.</title>
        <authorList>
            <person name="Ahrendt S.R."/>
            <person name="Quandt C.A."/>
            <person name="Ciobanu D."/>
            <person name="Clum A."/>
            <person name="Salamov A."/>
            <person name="Andreopoulos B."/>
            <person name="Cheng J.F."/>
            <person name="Woyke T."/>
            <person name="Pelin A."/>
            <person name="Henrissat B."/>
            <person name="Reynolds N.K."/>
            <person name="Benny G.L."/>
            <person name="Smith M.E."/>
            <person name="James T.Y."/>
            <person name="Grigoriev I.V."/>
        </authorList>
    </citation>
    <scope>NUCLEOTIDE SEQUENCE [LARGE SCALE GENOMIC DNA]</scope>
    <source>
        <strain evidence="3">Benny S71-1</strain>
    </source>
</reference>
<feature type="domain" description="Csf1 N-terminal" evidence="1">
    <location>
        <begin position="15"/>
        <end position="264"/>
    </location>
</feature>
<accession>A0A4P9Z4A5</accession>
<gene>
    <name evidence="2" type="ORF">SYNPS1DRAFT_3668</name>
</gene>
<feature type="non-terminal residue" evidence="2">
    <location>
        <position position="264"/>
    </location>
</feature>
<evidence type="ECO:0000259" key="1">
    <source>
        <dbReference type="Pfam" id="PF21678"/>
    </source>
</evidence>
<dbReference type="PANTHER" id="PTHR32085">
    <property type="entry name" value="PROTEIN CSF1"/>
    <property type="match status" value="1"/>
</dbReference>
<sequence length="264" mass="29994">NDSPTTFDRSSVNKEAQYAAVADILECSQLDLLYYADVVGTVPPLDQHLAIEQDKIGNGDIAPEWGLQVKTRDGLIQYGPWADSQRQVLQDFFYPNIHRHQPATPFLQPGEARMHTAFRLDVQFLGNTNFRIPTREPSKDWLHVPDPRLPPGHSRSTATRPYGWLDVQLAADSSLLVEVPSIVDDIGYTTKVELWLHDIDLTTSVNYASLLLAPECRFVGYMDTPRLWNAKRLWTFSAAVNQPEIFLLRDHITLIQDLINDWTA</sequence>
<dbReference type="AlphaFoldDB" id="A0A4P9Z4A5"/>
<dbReference type="Pfam" id="PF21678">
    <property type="entry name" value="Csf1_N"/>
    <property type="match status" value="1"/>
</dbReference>
<dbReference type="InterPro" id="IPR048636">
    <property type="entry name" value="Csf1_N"/>
</dbReference>
<organism evidence="2 3">
    <name type="scientific">Syncephalis pseudoplumigaleata</name>
    <dbReference type="NCBI Taxonomy" id="1712513"/>
    <lineage>
        <taxon>Eukaryota</taxon>
        <taxon>Fungi</taxon>
        <taxon>Fungi incertae sedis</taxon>
        <taxon>Zoopagomycota</taxon>
        <taxon>Zoopagomycotina</taxon>
        <taxon>Zoopagomycetes</taxon>
        <taxon>Zoopagales</taxon>
        <taxon>Piptocephalidaceae</taxon>
        <taxon>Syncephalis</taxon>
    </lineage>
</organism>
<proteinExistence type="predicted"/>
<keyword evidence="3" id="KW-1185">Reference proteome</keyword>
<evidence type="ECO:0000313" key="3">
    <source>
        <dbReference type="Proteomes" id="UP000278143"/>
    </source>
</evidence>
<feature type="non-terminal residue" evidence="2">
    <location>
        <position position="1"/>
    </location>
</feature>
<dbReference type="OrthoDB" id="10051416at2759"/>
<dbReference type="PANTHER" id="PTHR32085:SF3">
    <property type="entry name" value="PROTEIN CSF1"/>
    <property type="match status" value="1"/>
</dbReference>
<dbReference type="Proteomes" id="UP000278143">
    <property type="component" value="Unassembled WGS sequence"/>
</dbReference>
<name>A0A4P9Z4A5_9FUNG</name>
<dbReference type="GO" id="GO:0006113">
    <property type="term" value="P:fermentation"/>
    <property type="evidence" value="ECO:0007669"/>
    <property type="project" value="InterPro"/>
</dbReference>
<protein>
    <recommendedName>
        <fullName evidence="1">Csf1 N-terminal domain-containing protein</fullName>
    </recommendedName>
</protein>
<dbReference type="GO" id="GO:0016020">
    <property type="term" value="C:membrane"/>
    <property type="evidence" value="ECO:0007669"/>
    <property type="project" value="InterPro"/>
</dbReference>